<dbReference type="InterPro" id="IPR027417">
    <property type="entry name" value="P-loop_NTPase"/>
</dbReference>
<dbReference type="InterPro" id="IPR015854">
    <property type="entry name" value="ABC_transpr_LolD-like"/>
</dbReference>
<evidence type="ECO:0000259" key="5">
    <source>
        <dbReference type="PROSITE" id="PS50893"/>
    </source>
</evidence>
<gene>
    <name evidence="6" type="ORF">H9697_03075</name>
</gene>
<dbReference type="GO" id="GO:0022857">
    <property type="term" value="F:transmembrane transporter activity"/>
    <property type="evidence" value="ECO:0007669"/>
    <property type="project" value="TreeGrafter"/>
</dbReference>
<evidence type="ECO:0000313" key="6">
    <source>
        <dbReference type="EMBL" id="HJC73919.1"/>
    </source>
</evidence>
<dbReference type="InterPro" id="IPR003439">
    <property type="entry name" value="ABC_transporter-like_ATP-bd"/>
</dbReference>
<feature type="domain" description="ABC transporter" evidence="5">
    <location>
        <begin position="4"/>
        <end position="228"/>
    </location>
</feature>
<evidence type="ECO:0000256" key="4">
    <source>
        <dbReference type="ARBA" id="ARBA00022840"/>
    </source>
</evidence>
<reference evidence="6" key="2">
    <citation type="submission" date="2021-04" db="EMBL/GenBank/DDBJ databases">
        <authorList>
            <person name="Gilroy R."/>
        </authorList>
    </citation>
    <scope>NUCLEOTIDE SEQUENCE</scope>
    <source>
        <strain evidence="6">CHK196-7946</strain>
    </source>
</reference>
<protein>
    <submittedName>
        <fullName evidence="6">ABC transporter ATP-binding protein</fullName>
    </submittedName>
</protein>
<keyword evidence="2" id="KW-0813">Transport</keyword>
<comment type="caution">
    <text evidence="6">The sequence shown here is derived from an EMBL/GenBank/DDBJ whole genome shotgun (WGS) entry which is preliminary data.</text>
</comment>
<dbReference type="Proteomes" id="UP000823902">
    <property type="component" value="Unassembled WGS sequence"/>
</dbReference>
<keyword evidence="3" id="KW-0547">Nucleotide-binding</keyword>
<dbReference type="InterPro" id="IPR003593">
    <property type="entry name" value="AAA+_ATPase"/>
</dbReference>
<dbReference type="SUPFAM" id="SSF52540">
    <property type="entry name" value="P-loop containing nucleoside triphosphate hydrolases"/>
    <property type="match status" value="1"/>
</dbReference>
<dbReference type="PANTHER" id="PTHR24220">
    <property type="entry name" value="IMPORT ATP-BINDING PROTEIN"/>
    <property type="match status" value="1"/>
</dbReference>
<dbReference type="GO" id="GO:0005524">
    <property type="term" value="F:ATP binding"/>
    <property type="evidence" value="ECO:0007669"/>
    <property type="project" value="UniProtKB-KW"/>
</dbReference>
<dbReference type="CDD" id="cd03255">
    <property type="entry name" value="ABC_MJ0796_LolCDE_FtsE"/>
    <property type="match status" value="1"/>
</dbReference>
<dbReference type="SMART" id="SM00382">
    <property type="entry name" value="AAA"/>
    <property type="match status" value="1"/>
</dbReference>
<keyword evidence="4 6" id="KW-0067">ATP-binding</keyword>
<dbReference type="GO" id="GO:0005886">
    <property type="term" value="C:plasma membrane"/>
    <property type="evidence" value="ECO:0007669"/>
    <property type="project" value="TreeGrafter"/>
</dbReference>
<evidence type="ECO:0000256" key="3">
    <source>
        <dbReference type="ARBA" id="ARBA00022741"/>
    </source>
</evidence>
<dbReference type="Gene3D" id="3.40.50.300">
    <property type="entry name" value="P-loop containing nucleotide triphosphate hydrolases"/>
    <property type="match status" value="1"/>
</dbReference>
<evidence type="ECO:0000256" key="1">
    <source>
        <dbReference type="ARBA" id="ARBA00005417"/>
    </source>
</evidence>
<sequence>MERIRVESVSYSYQNKYQTVEAVKEVTCSFESGKMYVITGESGSGKSTFLSLLAGLDCPKSGRITVDGEDLGGIDRDAYRREKAAVIYQAFHLFPLLTALENVMYPMEIRGMKRREAEERAKEYLDEVGIGREKMGKYPRMLSGGEQQRTAVARAMASGGRIILADEPTGNLDTENEEKIVGLLMSLAHDKDFTVIMVTHNRQIADRADVRLVMKDGRMTGCPADSGQ</sequence>
<name>A0A9D2Q6T3_9FIRM</name>
<proteinExistence type="inferred from homology"/>
<comment type="similarity">
    <text evidence="1">Belongs to the ABC transporter superfamily.</text>
</comment>
<dbReference type="AlphaFoldDB" id="A0A9D2Q6T3"/>
<evidence type="ECO:0000256" key="2">
    <source>
        <dbReference type="ARBA" id="ARBA00022448"/>
    </source>
</evidence>
<dbReference type="PROSITE" id="PS50893">
    <property type="entry name" value="ABC_TRANSPORTER_2"/>
    <property type="match status" value="1"/>
</dbReference>
<organism evidence="6 7">
    <name type="scientific">Candidatus Mediterraneibacter faecavium</name>
    <dbReference type="NCBI Taxonomy" id="2838668"/>
    <lineage>
        <taxon>Bacteria</taxon>
        <taxon>Bacillati</taxon>
        <taxon>Bacillota</taxon>
        <taxon>Clostridia</taxon>
        <taxon>Lachnospirales</taxon>
        <taxon>Lachnospiraceae</taxon>
        <taxon>Mediterraneibacter</taxon>
    </lineage>
</organism>
<dbReference type="Pfam" id="PF00005">
    <property type="entry name" value="ABC_tran"/>
    <property type="match status" value="1"/>
</dbReference>
<dbReference type="EMBL" id="DWVY01000012">
    <property type="protein sequence ID" value="HJC73919.1"/>
    <property type="molecule type" value="Genomic_DNA"/>
</dbReference>
<reference evidence="6" key="1">
    <citation type="journal article" date="2021" name="PeerJ">
        <title>Extensive microbial diversity within the chicken gut microbiome revealed by metagenomics and culture.</title>
        <authorList>
            <person name="Gilroy R."/>
            <person name="Ravi A."/>
            <person name="Getino M."/>
            <person name="Pursley I."/>
            <person name="Horton D.L."/>
            <person name="Alikhan N.F."/>
            <person name="Baker D."/>
            <person name="Gharbi K."/>
            <person name="Hall N."/>
            <person name="Watson M."/>
            <person name="Adriaenssens E.M."/>
            <person name="Foster-Nyarko E."/>
            <person name="Jarju S."/>
            <person name="Secka A."/>
            <person name="Antonio M."/>
            <person name="Oren A."/>
            <person name="Chaudhuri R.R."/>
            <person name="La Ragione R."/>
            <person name="Hildebrand F."/>
            <person name="Pallen M.J."/>
        </authorList>
    </citation>
    <scope>NUCLEOTIDE SEQUENCE</scope>
    <source>
        <strain evidence="6">CHK196-7946</strain>
    </source>
</reference>
<dbReference type="InterPro" id="IPR017911">
    <property type="entry name" value="MacB-like_ATP-bd"/>
</dbReference>
<dbReference type="PANTHER" id="PTHR24220:SF689">
    <property type="entry name" value="LIPOPROTEIN-RELEASING SYSTEM ATP-BINDING PROTEIN LOLD"/>
    <property type="match status" value="1"/>
</dbReference>
<evidence type="ECO:0000313" key="7">
    <source>
        <dbReference type="Proteomes" id="UP000823902"/>
    </source>
</evidence>
<dbReference type="GO" id="GO:0016887">
    <property type="term" value="F:ATP hydrolysis activity"/>
    <property type="evidence" value="ECO:0007669"/>
    <property type="project" value="InterPro"/>
</dbReference>
<accession>A0A9D2Q6T3</accession>